<evidence type="ECO:0000259" key="12">
    <source>
        <dbReference type="PROSITE" id="PS50929"/>
    </source>
</evidence>
<feature type="transmembrane region" description="Helical" evidence="10">
    <location>
        <begin position="20"/>
        <end position="41"/>
    </location>
</feature>
<dbReference type="GO" id="GO:0005886">
    <property type="term" value="C:plasma membrane"/>
    <property type="evidence" value="ECO:0007669"/>
    <property type="project" value="UniProtKB-SubCell"/>
</dbReference>
<comment type="function">
    <text evidence="9">Part of an ABC transporter complex. Transmembrane domains (TMD) form a pore in the inner membrane and the ATP-binding domain (NBD) is responsible for energy generation.</text>
</comment>
<dbReference type="PROSITE" id="PS50893">
    <property type="entry name" value="ABC_TRANSPORTER_2"/>
    <property type="match status" value="1"/>
</dbReference>
<evidence type="ECO:0000256" key="9">
    <source>
        <dbReference type="ARBA" id="ARBA00024725"/>
    </source>
</evidence>
<keyword evidence="4 10" id="KW-0812">Transmembrane</keyword>
<evidence type="ECO:0000256" key="8">
    <source>
        <dbReference type="ARBA" id="ARBA00023136"/>
    </source>
</evidence>
<dbReference type="PROSITE" id="PS50929">
    <property type="entry name" value="ABC_TM1F"/>
    <property type="match status" value="1"/>
</dbReference>
<dbReference type="Gene3D" id="3.40.50.300">
    <property type="entry name" value="P-loop containing nucleotide triphosphate hydrolases"/>
    <property type="match status" value="1"/>
</dbReference>
<dbReference type="InterPro" id="IPR039421">
    <property type="entry name" value="Type_1_exporter"/>
</dbReference>
<dbReference type="GO" id="GO:0016887">
    <property type="term" value="F:ATP hydrolysis activity"/>
    <property type="evidence" value="ECO:0007669"/>
    <property type="project" value="InterPro"/>
</dbReference>
<dbReference type="SMART" id="SM00382">
    <property type="entry name" value="AAA"/>
    <property type="match status" value="1"/>
</dbReference>
<dbReference type="Proteomes" id="UP000033661">
    <property type="component" value="Unassembled WGS sequence"/>
</dbReference>
<dbReference type="InterPro" id="IPR003439">
    <property type="entry name" value="ABC_transporter-like_ATP-bd"/>
</dbReference>
<dbReference type="InterPro" id="IPR036640">
    <property type="entry name" value="ABC1_TM_sf"/>
</dbReference>
<dbReference type="InterPro" id="IPR011527">
    <property type="entry name" value="ABC1_TM_dom"/>
</dbReference>
<proteinExistence type="inferred from homology"/>
<evidence type="ECO:0000256" key="1">
    <source>
        <dbReference type="ARBA" id="ARBA00004651"/>
    </source>
</evidence>
<protein>
    <submittedName>
        <fullName evidence="13">ABC transporter family protein</fullName>
    </submittedName>
</protein>
<comment type="subcellular location">
    <subcellularLocation>
        <location evidence="1">Cell membrane</location>
        <topology evidence="1">Multi-pass membrane protein</topology>
    </subcellularLocation>
</comment>
<keyword evidence="14" id="KW-1185">Reference proteome</keyword>
<feature type="domain" description="ABC transmembrane type-1" evidence="12">
    <location>
        <begin position="28"/>
        <end position="307"/>
    </location>
</feature>
<dbReference type="Pfam" id="PF00664">
    <property type="entry name" value="ABC_membrane"/>
    <property type="match status" value="1"/>
</dbReference>
<evidence type="ECO:0000256" key="3">
    <source>
        <dbReference type="ARBA" id="ARBA00022448"/>
    </source>
</evidence>
<dbReference type="Pfam" id="PF00005">
    <property type="entry name" value="ABC_tran"/>
    <property type="match status" value="1"/>
</dbReference>
<keyword evidence="7 10" id="KW-1133">Transmembrane helix</keyword>
<dbReference type="RefSeq" id="WP_012152136.1">
    <property type="nucleotide sequence ID" value="NZ_LAOI01000001.1"/>
</dbReference>
<feature type="transmembrane region" description="Helical" evidence="10">
    <location>
        <begin position="135"/>
        <end position="158"/>
    </location>
</feature>
<evidence type="ECO:0000256" key="7">
    <source>
        <dbReference type="ARBA" id="ARBA00022989"/>
    </source>
</evidence>
<dbReference type="EMBL" id="LAOI01000001">
    <property type="protein sequence ID" value="KJV90180.1"/>
    <property type="molecule type" value="Genomic_DNA"/>
</dbReference>
<evidence type="ECO:0000256" key="6">
    <source>
        <dbReference type="ARBA" id="ARBA00022840"/>
    </source>
</evidence>
<keyword evidence="3" id="KW-0813">Transport</keyword>
<dbReference type="PANTHER" id="PTHR43394:SF1">
    <property type="entry name" value="ATP-BINDING CASSETTE SUB-FAMILY B MEMBER 10, MITOCHONDRIAL"/>
    <property type="match status" value="1"/>
</dbReference>
<keyword evidence="8 10" id="KW-0472">Membrane</keyword>
<reference evidence="13 14" key="1">
    <citation type="submission" date="2015-02" db="EMBL/GenBank/DDBJ databases">
        <title>Genome Sequencing of Rickettsiales.</title>
        <authorList>
            <person name="Daugherty S.C."/>
            <person name="Su Q."/>
            <person name="Abolude K."/>
            <person name="Beier-Sexton M."/>
            <person name="Carlyon J.A."/>
            <person name="Carter R."/>
            <person name="Day N.P."/>
            <person name="Dumler S.J."/>
            <person name="Dyachenko V."/>
            <person name="Godinez A."/>
            <person name="Kurtti T.J."/>
            <person name="Lichay M."/>
            <person name="Mullins K.E."/>
            <person name="Ott S."/>
            <person name="Pappas-Brown V."/>
            <person name="Paris D.H."/>
            <person name="Patel P."/>
            <person name="Richards A.L."/>
            <person name="Sadzewicz L."/>
            <person name="Sears K."/>
            <person name="Seidman D."/>
            <person name="Sengamalay N."/>
            <person name="Stenos J."/>
            <person name="Tallon L.J."/>
            <person name="Vincent G."/>
            <person name="Fraser C.M."/>
            <person name="Munderloh U."/>
            <person name="Dunning-Hotopp J.C."/>
        </authorList>
    </citation>
    <scope>NUCLEOTIDE SEQUENCE [LARGE SCALE GENOMIC DNA]</scope>
    <source>
        <strain evidence="13 14">RML An4</strain>
    </source>
</reference>
<feature type="transmembrane region" description="Helical" evidence="10">
    <location>
        <begin position="244"/>
        <end position="269"/>
    </location>
</feature>
<keyword evidence="6" id="KW-0067">ATP-binding</keyword>
<evidence type="ECO:0000256" key="10">
    <source>
        <dbReference type="SAM" id="Phobius"/>
    </source>
</evidence>
<gene>
    <name evidence="13" type="ORF">RBEAN4_1182</name>
</gene>
<comment type="caution">
    <text evidence="13">The sequence shown here is derived from an EMBL/GenBank/DDBJ whole genome shotgun (WGS) entry which is preliminary data.</text>
</comment>
<dbReference type="GO" id="GO:0005524">
    <property type="term" value="F:ATP binding"/>
    <property type="evidence" value="ECO:0007669"/>
    <property type="project" value="UniProtKB-KW"/>
</dbReference>
<evidence type="ECO:0000256" key="2">
    <source>
        <dbReference type="ARBA" id="ARBA00005417"/>
    </source>
</evidence>
<feature type="domain" description="ABC transporter" evidence="11">
    <location>
        <begin position="341"/>
        <end position="575"/>
    </location>
</feature>
<sequence length="589" mass="66816">MKNNPILNFIFEVCKPFKWLILGQFTVAIIWAIDMSLRPYILKLMLDKIPLLNAENIVSELSGLMIFYLGMSLVIIIMWRFLDYIGIKLYSPMQRYIADILMEKMMQHSQNLFQNHFAGNLANKVKDVMGNIPDLIYVVINQFFCAFIAIVIAIFTVSTISYKFAFLLGIWVIIFTIGAICFAKRAKELSKKSSEIRSKLVGYIVDILSNIISVHLFASKKIESKRLSGQLNEYVKASQKRDWWFLYMFAFQGVLFVIYQIIGFILLISGFKQGVVTTGDFALLITLNISIIDILWSLSRDILKFSRAVGETRQGLDIALTPLEIIDKPNAKNLIIKKGEIIFNKVKFQYKNTTPLFQNKSLVIKPGGKVGLVGYSGSGKTTFVNLILRMYDIAEGKIVIDDQDIKEITQESLRNNIGVIPQEASLFHRSLMENIRYGRPDASDAEVIEAAKKAYAHEFIEKLPLGYESLVGERGIKLSGGQRQRIAIARAILKNAPILILDEATSQLDSVTEEYIQKSLWDLMQGKTTIVIAHRLSTLLHMDRIIVFDKGRIVEDGSHNELLDRNGLYKTLWDSQIGGFLPDKELAVV</sequence>
<dbReference type="PANTHER" id="PTHR43394">
    <property type="entry name" value="ATP-DEPENDENT PERMEASE MDL1, MITOCHONDRIAL"/>
    <property type="match status" value="1"/>
</dbReference>
<dbReference type="InterPro" id="IPR027417">
    <property type="entry name" value="P-loop_NTPase"/>
</dbReference>
<evidence type="ECO:0000313" key="14">
    <source>
        <dbReference type="Proteomes" id="UP000033661"/>
    </source>
</evidence>
<organism evidence="13 14">
    <name type="scientific">Rickettsia bellii str. RML An4</name>
    <dbReference type="NCBI Taxonomy" id="1359193"/>
    <lineage>
        <taxon>Bacteria</taxon>
        <taxon>Pseudomonadati</taxon>
        <taxon>Pseudomonadota</taxon>
        <taxon>Alphaproteobacteria</taxon>
        <taxon>Rickettsiales</taxon>
        <taxon>Rickettsiaceae</taxon>
        <taxon>Rickettsieae</taxon>
        <taxon>Rickettsia</taxon>
        <taxon>belli group</taxon>
    </lineage>
</organism>
<dbReference type="AlphaFoldDB" id="A0A0F3QC78"/>
<comment type="similarity">
    <text evidence="2">Belongs to the ABC transporter superfamily.</text>
</comment>
<dbReference type="SUPFAM" id="SSF52540">
    <property type="entry name" value="P-loop containing nucleoside triphosphate hydrolases"/>
    <property type="match status" value="1"/>
</dbReference>
<name>A0A0F3QC78_RICBE</name>
<evidence type="ECO:0000313" key="13">
    <source>
        <dbReference type="EMBL" id="KJV90180.1"/>
    </source>
</evidence>
<dbReference type="PATRIC" id="fig|1359193.3.peg.1142"/>
<dbReference type="Gene3D" id="1.20.1560.10">
    <property type="entry name" value="ABC transporter type 1, transmembrane domain"/>
    <property type="match status" value="1"/>
</dbReference>
<evidence type="ECO:0000259" key="11">
    <source>
        <dbReference type="PROSITE" id="PS50893"/>
    </source>
</evidence>
<dbReference type="SUPFAM" id="SSF90123">
    <property type="entry name" value="ABC transporter transmembrane region"/>
    <property type="match status" value="1"/>
</dbReference>
<feature type="transmembrane region" description="Helical" evidence="10">
    <location>
        <begin position="164"/>
        <end position="183"/>
    </location>
</feature>
<dbReference type="GO" id="GO:0015421">
    <property type="term" value="F:ABC-type oligopeptide transporter activity"/>
    <property type="evidence" value="ECO:0007669"/>
    <property type="project" value="TreeGrafter"/>
</dbReference>
<evidence type="ECO:0000256" key="5">
    <source>
        <dbReference type="ARBA" id="ARBA00022741"/>
    </source>
</evidence>
<dbReference type="InterPro" id="IPR017871">
    <property type="entry name" value="ABC_transporter-like_CS"/>
</dbReference>
<dbReference type="InterPro" id="IPR003593">
    <property type="entry name" value="AAA+_ATPase"/>
</dbReference>
<keyword evidence="5" id="KW-0547">Nucleotide-binding</keyword>
<feature type="transmembrane region" description="Helical" evidence="10">
    <location>
        <begin position="61"/>
        <end position="82"/>
    </location>
</feature>
<dbReference type="FunFam" id="3.40.50.300:FF:000287">
    <property type="entry name" value="Multidrug ABC transporter ATP-binding protein"/>
    <property type="match status" value="1"/>
</dbReference>
<dbReference type="PROSITE" id="PS00211">
    <property type="entry name" value="ABC_TRANSPORTER_1"/>
    <property type="match status" value="1"/>
</dbReference>
<accession>A0A0F3QC78</accession>
<feature type="transmembrane region" description="Helical" evidence="10">
    <location>
        <begin position="281"/>
        <end position="298"/>
    </location>
</feature>
<evidence type="ECO:0000256" key="4">
    <source>
        <dbReference type="ARBA" id="ARBA00022692"/>
    </source>
</evidence>